<evidence type="ECO:0000256" key="5">
    <source>
        <dbReference type="ARBA" id="ARBA00022723"/>
    </source>
</evidence>
<keyword evidence="10" id="KW-0805">Transcription regulation</keyword>
<evidence type="ECO:0000256" key="3">
    <source>
        <dbReference type="ARBA" id="ARBA00006991"/>
    </source>
</evidence>
<dbReference type="SUPFAM" id="SSF109640">
    <property type="entry name" value="KRAB domain (Kruppel-associated box)"/>
    <property type="match status" value="1"/>
</dbReference>
<evidence type="ECO:0000256" key="10">
    <source>
        <dbReference type="ARBA" id="ARBA00023015"/>
    </source>
</evidence>
<gene>
    <name evidence="19" type="primary">Zfp94</name>
</gene>
<evidence type="ECO:0000256" key="4">
    <source>
        <dbReference type="ARBA" id="ARBA00022499"/>
    </source>
</evidence>
<feature type="domain" description="C2H2-type" evidence="16">
    <location>
        <begin position="163"/>
        <end position="190"/>
    </location>
</feature>
<proteinExistence type="evidence at transcript level"/>
<evidence type="ECO:0000256" key="7">
    <source>
        <dbReference type="ARBA" id="ARBA00022771"/>
    </source>
</evidence>
<evidence type="ECO:0000256" key="2">
    <source>
        <dbReference type="ARBA" id="ARBA00004123"/>
    </source>
</evidence>
<dbReference type="MGI" id="MGI:107610">
    <property type="gene designation" value="Zfp94"/>
</dbReference>
<feature type="domain" description="C2H2-type" evidence="16">
    <location>
        <begin position="275"/>
        <end position="302"/>
    </location>
</feature>
<dbReference type="Pfam" id="PF00096">
    <property type="entry name" value="zf-C2H2"/>
    <property type="match status" value="5"/>
</dbReference>
<dbReference type="GO" id="GO:0006355">
    <property type="term" value="P:regulation of DNA-templated transcription"/>
    <property type="evidence" value="ECO:0007669"/>
    <property type="project" value="InterPro"/>
</dbReference>
<keyword evidence="5" id="KW-0479">Metal-binding</keyword>
<dbReference type="PROSITE" id="PS50805">
    <property type="entry name" value="KRAB"/>
    <property type="match status" value="1"/>
</dbReference>
<comment type="similarity">
    <text evidence="3">Belongs to the krueppel C2H2-type zinc-finger protein family.</text>
</comment>
<dbReference type="GO" id="GO:0008270">
    <property type="term" value="F:zinc ion binding"/>
    <property type="evidence" value="ECO:0007669"/>
    <property type="project" value="UniProtKB-KW"/>
</dbReference>
<dbReference type="AGR" id="MGI:107610"/>
<evidence type="ECO:0000256" key="14">
    <source>
        <dbReference type="PROSITE-ProRule" id="PRU00042"/>
    </source>
</evidence>
<dbReference type="SUPFAM" id="SSF57667">
    <property type="entry name" value="beta-beta-alpha zinc fingers"/>
    <property type="match status" value="3"/>
</dbReference>
<dbReference type="FunFam" id="3.30.160.60:FF:000663">
    <property type="entry name" value="Zinc finger protein 45"/>
    <property type="match status" value="1"/>
</dbReference>
<dbReference type="PANTHER" id="PTHR24381">
    <property type="entry name" value="ZINC FINGER PROTEIN"/>
    <property type="match status" value="1"/>
</dbReference>
<reference evidence="18" key="6">
    <citation type="submission" date="2004-04" db="EMBL/GenBank/DDBJ databases">
        <authorList>
            <person name="Arakawa T."/>
            <person name="Carninci P."/>
            <person name="Fukuda S."/>
            <person name="Hashizume W."/>
            <person name="Hayashida K."/>
            <person name="Hori F."/>
            <person name="Iida J."/>
            <person name="Imamura K."/>
            <person name="Imotani K."/>
            <person name="Itoh M."/>
            <person name="Kanagawa S."/>
            <person name="Kawai J."/>
            <person name="Kojima M."/>
            <person name="Konno H."/>
            <person name="Murata M."/>
            <person name="Nakamura M."/>
            <person name="Ninomiya N."/>
            <person name="Nishiyori H."/>
            <person name="Nomura K."/>
            <person name="Ohno M."/>
            <person name="Sakazume N."/>
            <person name="Sano H."/>
            <person name="Sasaki D."/>
            <person name="Shibata K."/>
            <person name="Shiraki T."/>
            <person name="Tagami M."/>
            <person name="Tagami Y."/>
            <person name="Waki K."/>
            <person name="Watahiki A."/>
            <person name="Muramatsu M."/>
            <person name="Hayashizaki Y."/>
        </authorList>
    </citation>
    <scope>NUCLEOTIDE SEQUENCE</scope>
    <source>
        <strain evidence="18">C57BL/6J</strain>
        <tissue evidence="18">Spinal ganglion</tissue>
    </source>
</reference>
<reference evidence="18" key="5">
    <citation type="journal article" date="2002" name="Nature">
        <title>Analysis of the mouse transcriptome based on functional annotation of 60,770 full-length cDNAs.</title>
        <authorList>
            <consortium name="The FANTOM Consortium and the RIKEN Genome Exploration Research Group Phase I and II Team"/>
        </authorList>
    </citation>
    <scope>NUCLEOTIDE SEQUENCE</scope>
    <source>
        <strain evidence="18">C57BL/6J</strain>
        <tissue evidence="18">Spinal ganglion</tissue>
    </source>
</reference>
<reference evidence="18" key="7">
    <citation type="journal article" date="2005" name="Science">
        <title>The Transcriptional Landscape of the Mammalian Genome.</title>
        <authorList>
            <consortium name="The FANTOM Consortium"/>
            <consortium name="Riken Genome Exploration Research Group and Genome Science Group (Genome Network Project Core Group)"/>
        </authorList>
    </citation>
    <scope>NUCLEOTIDE SEQUENCE</scope>
    <source>
        <strain evidence="18">C57BL/6J</strain>
        <tissue evidence="18">Spinal ganglion</tissue>
    </source>
</reference>
<keyword evidence="9" id="KW-0832">Ubl conjugation</keyword>
<keyword evidence="6" id="KW-0677">Repeat</keyword>
<dbReference type="PROSITE" id="PS50157">
    <property type="entry name" value="ZINC_FINGER_C2H2_2"/>
    <property type="match status" value="5"/>
</dbReference>
<feature type="compositionally biased region" description="Basic and acidic residues" evidence="15">
    <location>
        <begin position="134"/>
        <end position="146"/>
    </location>
</feature>
<feature type="compositionally biased region" description="Basic and acidic residues" evidence="15">
    <location>
        <begin position="101"/>
        <end position="112"/>
    </location>
</feature>
<evidence type="ECO:0000313" key="18">
    <source>
        <dbReference type="EMBL" id="BAE37744.1"/>
    </source>
</evidence>
<evidence type="ECO:0000256" key="13">
    <source>
        <dbReference type="ARBA" id="ARBA00023242"/>
    </source>
</evidence>
<reference evidence="18" key="1">
    <citation type="journal article" date="1999" name="Methods Enzymol.">
        <title>High-efficiency full-length cDNA cloning.</title>
        <authorList>
            <person name="Carninci P."/>
            <person name="Hayashizaki Y."/>
        </authorList>
    </citation>
    <scope>NUCLEOTIDE SEQUENCE</scope>
    <source>
        <strain evidence="18">C57BL/6J</strain>
        <tissue evidence="18">Spinal ganglion</tissue>
    </source>
</reference>
<dbReference type="GO" id="GO:0005634">
    <property type="term" value="C:nucleus"/>
    <property type="evidence" value="ECO:0007669"/>
    <property type="project" value="UniProtKB-SubCell"/>
</dbReference>
<dbReference type="SMART" id="SM00355">
    <property type="entry name" value="ZnF_C2H2"/>
    <property type="match status" value="5"/>
</dbReference>
<reference evidence="18" key="2">
    <citation type="journal article" date="2000" name="Genome Res.">
        <title>Normalization and subtraction of cap-trapper-selected cDNAs to prepare full-length cDNA libraries for rapid discovery of new genes.</title>
        <authorList>
            <person name="Carninci P."/>
            <person name="Shibata Y."/>
            <person name="Hayatsu N."/>
            <person name="Sugahara Y."/>
            <person name="Shibata K."/>
            <person name="Itoh M."/>
            <person name="Konno H."/>
            <person name="Okazaki Y."/>
            <person name="Muramatsu M."/>
            <person name="Hayashizaki Y."/>
        </authorList>
    </citation>
    <scope>NUCLEOTIDE SEQUENCE</scope>
    <source>
        <strain evidence="18">C57BL/6J</strain>
        <tissue evidence="18">Spinal ganglion</tissue>
    </source>
</reference>
<dbReference type="InterPro" id="IPR001909">
    <property type="entry name" value="KRAB"/>
</dbReference>
<dbReference type="SMART" id="SM00349">
    <property type="entry name" value="KRAB"/>
    <property type="match status" value="1"/>
</dbReference>
<keyword evidence="4" id="KW-1017">Isopeptide bond</keyword>
<evidence type="ECO:0000256" key="12">
    <source>
        <dbReference type="ARBA" id="ARBA00023163"/>
    </source>
</evidence>
<dbReference type="EMBL" id="AK164334">
    <property type="protein sequence ID" value="BAE37744.1"/>
    <property type="molecule type" value="mRNA"/>
</dbReference>
<dbReference type="FunFam" id="3.30.160.60:FF:001394">
    <property type="entry name" value="Zinc finger protein 189"/>
    <property type="match status" value="1"/>
</dbReference>
<dbReference type="AlphaFoldDB" id="Q3TPJ2"/>
<evidence type="ECO:0000256" key="8">
    <source>
        <dbReference type="ARBA" id="ARBA00022833"/>
    </source>
</evidence>
<dbReference type="InterPro" id="IPR036236">
    <property type="entry name" value="Znf_C2H2_sf"/>
</dbReference>
<dbReference type="PROSITE" id="PS00028">
    <property type="entry name" value="ZINC_FINGER_C2H2_1"/>
    <property type="match status" value="5"/>
</dbReference>
<protein>
    <submittedName>
        <fullName evidence="18">Uncharacterized protein</fullName>
    </submittedName>
</protein>
<comment type="function">
    <text evidence="1">May be involved in transcriptional regulation.</text>
</comment>
<dbReference type="Gene3D" id="3.30.160.60">
    <property type="entry name" value="Classic Zinc Finger"/>
    <property type="match status" value="5"/>
</dbReference>
<reference evidence="18" key="8">
    <citation type="journal article" date="2005" name="Science">
        <title>Antisense Transcription in the Mammalian Transcriptome.</title>
        <authorList>
            <consortium name="RIKEN Genome Exploration Research Group and Genome Science Group (Genome Network Project Core Group) and the FANTOM Consortium"/>
        </authorList>
    </citation>
    <scope>NUCLEOTIDE SEQUENCE</scope>
    <source>
        <strain evidence="18">C57BL/6J</strain>
        <tissue evidence="18">Spinal ganglion</tissue>
    </source>
</reference>
<comment type="subcellular location">
    <subcellularLocation>
        <location evidence="2">Nucleus</location>
    </subcellularLocation>
</comment>
<keyword evidence="8" id="KW-0862">Zinc</keyword>
<dbReference type="FunFam" id="3.30.160.60:FF:001722">
    <property type="entry name" value="Zinc finger protein 155"/>
    <property type="match status" value="1"/>
</dbReference>
<feature type="domain" description="KRAB" evidence="17">
    <location>
        <begin position="8"/>
        <end position="83"/>
    </location>
</feature>
<dbReference type="PANTHER" id="PTHR24381:SF452">
    <property type="entry name" value="ZINC FINGER PROTEIN 235-LIKE"/>
    <property type="match status" value="1"/>
</dbReference>
<accession>Q3TPJ2</accession>
<evidence type="ECO:0000256" key="9">
    <source>
        <dbReference type="ARBA" id="ARBA00022843"/>
    </source>
</evidence>
<dbReference type="FunFam" id="3.30.160.60:FF:000176">
    <property type="entry name" value="zinc finger protein 70"/>
    <property type="match status" value="1"/>
</dbReference>
<sequence length="318" mass="36580">MTKVKEMVTFRDVAVVFSEEELGLLDAAQRKLYHDVMLENFRMLLSVGDKNPEEMESLEEVGLRHLSHEALFCSQIWQQVSRDLMKAGDCRVSIRETGSPLKRDDAHGADRKYSKHSGQKPWLQLHCGTDGGEEPYREERSEKDSWDSPLQANGRPPAGEKRYRCEKCDHAFCRLSGLQAHQRSHTGERPYQCEECGRGFCRASNFLAHRGVHTGEKPYRCDICGKRFRQRSYLHDHHRIHTGEKPYKCEECGKVFSWSSYLKAHQRVHTGEKPYRCEECGKGFSWSSSLLIHQRAHAEDEGRKDLPASEGSQGKQTL</sequence>
<keyword evidence="13" id="KW-0539">Nucleus</keyword>
<reference evidence="18" key="3">
    <citation type="journal article" date="2000" name="Genome Res.">
        <title>RIKEN integrated sequence analysis (RISA) system--384-format sequencing pipeline with 384 multicapillary sequencer.</title>
        <authorList>
            <person name="Shibata K."/>
            <person name="Itoh M."/>
            <person name="Aizawa K."/>
            <person name="Nagaoka S."/>
            <person name="Sasaki N."/>
            <person name="Carninci P."/>
            <person name="Konno H."/>
            <person name="Akiyama J."/>
            <person name="Nishi K."/>
            <person name="Kitsunai T."/>
            <person name="Tashiro H."/>
            <person name="Itoh M."/>
            <person name="Sumi N."/>
            <person name="Ishii Y."/>
            <person name="Nakamura S."/>
            <person name="Hazama M."/>
            <person name="Nishine T."/>
            <person name="Harada A."/>
            <person name="Yamamoto R."/>
            <person name="Matsumoto H."/>
            <person name="Sakaguchi S."/>
            <person name="Ikegami T."/>
            <person name="Kashiwagi K."/>
            <person name="Fujiwake S."/>
            <person name="Inoue K."/>
            <person name="Togawa Y."/>
            <person name="Izawa M."/>
            <person name="Ohara E."/>
            <person name="Watahiki M."/>
            <person name="Yoneda Y."/>
            <person name="Ishikawa T."/>
            <person name="Ozawa K."/>
            <person name="Tanaka T."/>
            <person name="Matsuura S."/>
            <person name="Kawai J."/>
            <person name="Okazaki Y."/>
            <person name="Muramatsu M."/>
            <person name="Inoue Y."/>
            <person name="Kira A."/>
            <person name="Hayashizaki Y."/>
        </authorList>
    </citation>
    <scope>NUCLEOTIDE SEQUENCE</scope>
    <source>
        <strain evidence="18">C57BL/6J</strain>
        <tissue evidence="18">Spinal ganglion</tissue>
    </source>
</reference>
<dbReference type="OrthoDB" id="9411774at2759"/>
<dbReference type="InterPro" id="IPR036051">
    <property type="entry name" value="KRAB_dom_sf"/>
</dbReference>
<dbReference type="InterPro" id="IPR013087">
    <property type="entry name" value="Znf_C2H2_type"/>
</dbReference>
<feature type="region of interest" description="Disordered" evidence="15">
    <location>
        <begin position="99"/>
        <end position="158"/>
    </location>
</feature>
<feature type="domain" description="C2H2-type" evidence="16">
    <location>
        <begin position="247"/>
        <end position="274"/>
    </location>
</feature>
<keyword evidence="12" id="KW-0804">Transcription</keyword>
<evidence type="ECO:0000259" key="16">
    <source>
        <dbReference type="PROSITE" id="PS50157"/>
    </source>
</evidence>
<dbReference type="GO" id="GO:0003677">
    <property type="term" value="F:DNA binding"/>
    <property type="evidence" value="ECO:0007669"/>
    <property type="project" value="UniProtKB-KW"/>
</dbReference>
<feature type="domain" description="C2H2-type" evidence="16">
    <location>
        <begin position="219"/>
        <end position="246"/>
    </location>
</feature>
<evidence type="ECO:0000313" key="19">
    <source>
        <dbReference type="MGI" id="MGI:107610"/>
    </source>
</evidence>
<keyword evidence="11" id="KW-0238">DNA-binding</keyword>
<dbReference type="Pfam" id="PF01352">
    <property type="entry name" value="KRAB"/>
    <property type="match status" value="1"/>
</dbReference>
<reference evidence="18" key="4">
    <citation type="journal article" date="2001" name="Nature">
        <title>Functional annotation of a full-length mouse cDNA collection.</title>
        <authorList>
            <consortium name="The RIKEN Genome Exploration Research Group Phase II Team and the FANTOM Consortium"/>
        </authorList>
    </citation>
    <scope>NUCLEOTIDE SEQUENCE</scope>
    <source>
        <strain evidence="18">C57BL/6J</strain>
        <tissue evidence="18">Spinal ganglion</tissue>
    </source>
</reference>
<evidence type="ECO:0000259" key="17">
    <source>
        <dbReference type="PROSITE" id="PS50805"/>
    </source>
</evidence>
<keyword evidence="7 14" id="KW-0863">Zinc-finger</keyword>
<name>Q3TPJ2_MOUSE</name>
<organism evidence="18">
    <name type="scientific">Mus musculus</name>
    <name type="common">Mouse</name>
    <dbReference type="NCBI Taxonomy" id="10090"/>
    <lineage>
        <taxon>Eukaryota</taxon>
        <taxon>Metazoa</taxon>
        <taxon>Chordata</taxon>
        <taxon>Craniata</taxon>
        <taxon>Vertebrata</taxon>
        <taxon>Euteleostomi</taxon>
        <taxon>Mammalia</taxon>
        <taxon>Eutheria</taxon>
        <taxon>Euarchontoglires</taxon>
        <taxon>Glires</taxon>
        <taxon>Rodentia</taxon>
        <taxon>Myomorpha</taxon>
        <taxon>Muroidea</taxon>
        <taxon>Muridae</taxon>
        <taxon>Murinae</taxon>
        <taxon>Mus</taxon>
        <taxon>Mus</taxon>
    </lineage>
</organism>
<feature type="domain" description="C2H2-type" evidence="16">
    <location>
        <begin position="191"/>
        <end position="218"/>
    </location>
</feature>
<feature type="region of interest" description="Disordered" evidence="15">
    <location>
        <begin position="297"/>
        <end position="318"/>
    </location>
</feature>
<dbReference type="FunFam" id="3.30.160.60:FF:003998">
    <property type="match status" value="1"/>
</dbReference>
<evidence type="ECO:0000256" key="6">
    <source>
        <dbReference type="ARBA" id="ARBA00022737"/>
    </source>
</evidence>
<evidence type="ECO:0000256" key="1">
    <source>
        <dbReference type="ARBA" id="ARBA00003767"/>
    </source>
</evidence>
<dbReference type="CDD" id="cd07765">
    <property type="entry name" value="KRAB_A-box"/>
    <property type="match status" value="1"/>
</dbReference>
<evidence type="ECO:0000256" key="15">
    <source>
        <dbReference type="SAM" id="MobiDB-lite"/>
    </source>
</evidence>
<dbReference type="Gene3D" id="6.10.140.140">
    <property type="match status" value="1"/>
</dbReference>
<evidence type="ECO:0000256" key="11">
    <source>
        <dbReference type="ARBA" id="ARBA00023125"/>
    </source>
</evidence>
<feature type="compositionally biased region" description="Basic and acidic residues" evidence="15">
    <location>
        <begin position="297"/>
        <end position="307"/>
    </location>
</feature>